<keyword evidence="1" id="KW-0479">Metal-binding</keyword>
<gene>
    <name evidence="6" type="ORF">BN869_000005666_1</name>
</gene>
<sequence>MAPPAAAAASADLLGLLEAALPQDSRQALRSSVLPALLDALNVDVAAENLIRDALARCPSVVTATSEEDPVEKPVQHLNGASQHSPEQPSPESSSSAAAAAASSETYTVGLTDDGVRTCQVVRSQVRLTNSIDGVRYFAPANLRAAAESPQYMALVSHYIQSKYTLRYSGGLVPDLGHILVKGHGIYVSPTTEASKAKLRRLFELCPVALVMECAGGAAIDTADGVDILQRPLENADERGGLACGNLEEIEVAKKMLLGISK</sequence>
<dbReference type="GO" id="GO:0042132">
    <property type="term" value="F:fructose 1,6-bisphosphate 1-phosphatase activity"/>
    <property type="evidence" value="ECO:0007669"/>
    <property type="project" value="TreeGrafter"/>
</dbReference>
<feature type="domain" description="Fructose-1-6-bisphosphatase class 1 C-terminal" evidence="5">
    <location>
        <begin position="136"/>
        <end position="256"/>
    </location>
</feature>
<evidence type="ECO:0000259" key="5">
    <source>
        <dbReference type="Pfam" id="PF18913"/>
    </source>
</evidence>
<comment type="pathway">
    <text evidence="3">Carbohydrate biosynthesis.</text>
</comment>
<dbReference type="InterPro" id="IPR044015">
    <property type="entry name" value="FBPase_C_dom"/>
</dbReference>
<dbReference type="InterPro" id="IPR023079">
    <property type="entry name" value="SBPase"/>
</dbReference>
<dbReference type="Pfam" id="PF18913">
    <property type="entry name" value="FBPase_C"/>
    <property type="match status" value="1"/>
</dbReference>
<feature type="region of interest" description="Disordered" evidence="4">
    <location>
        <begin position="64"/>
        <end position="99"/>
    </location>
</feature>
<dbReference type="GO" id="GO:0006094">
    <property type="term" value="P:gluconeogenesis"/>
    <property type="evidence" value="ECO:0007669"/>
    <property type="project" value="TreeGrafter"/>
</dbReference>
<dbReference type="PANTHER" id="PTHR11556">
    <property type="entry name" value="FRUCTOSE-1,6-BISPHOSPHATASE-RELATED"/>
    <property type="match status" value="1"/>
</dbReference>
<dbReference type="AlphaFoldDB" id="A0A0B7JX77"/>
<protein>
    <recommendedName>
        <fullName evidence="5">Fructose-1-6-bisphosphatase class 1 C-terminal domain-containing protein</fullName>
    </recommendedName>
</protein>
<dbReference type="GO" id="GO:0006000">
    <property type="term" value="P:fructose metabolic process"/>
    <property type="evidence" value="ECO:0007669"/>
    <property type="project" value="TreeGrafter"/>
</dbReference>
<evidence type="ECO:0000256" key="1">
    <source>
        <dbReference type="ARBA" id="ARBA00022723"/>
    </source>
</evidence>
<proteinExistence type="predicted"/>
<dbReference type="InterPro" id="IPR000146">
    <property type="entry name" value="FBPase_class-1"/>
</dbReference>
<evidence type="ECO:0000256" key="3">
    <source>
        <dbReference type="ARBA" id="ARBA00024331"/>
    </source>
</evidence>
<dbReference type="EMBL" id="CDPU01000015">
    <property type="protein sequence ID" value="CEO49609.1"/>
    <property type="molecule type" value="Genomic_DNA"/>
</dbReference>
<dbReference type="GO" id="GO:0006002">
    <property type="term" value="P:fructose 6-phosphate metabolic process"/>
    <property type="evidence" value="ECO:0007669"/>
    <property type="project" value="TreeGrafter"/>
</dbReference>
<dbReference type="GO" id="GO:0005737">
    <property type="term" value="C:cytoplasm"/>
    <property type="evidence" value="ECO:0007669"/>
    <property type="project" value="TreeGrafter"/>
</dbReference>
<evidence type="ECO:0000256" key="2">
    <source>
        <dbReference type="ARBA" id="ARBA00022842"/>
    </source>
</evidence>
<dbReference type="GO" id="GO:0005986">
    <property type="term" value="P:sucrose biosynthetic process"/>
    <property type="evidence" value="ECO:0007669"/>
    <property type="project" value="TreeGrafter"/>
</dbReference>
<keyword evidence="2" id="KW-0460">Magnesium</keyword>
<reference evidence="6" key="1">
    <citation type="submission" date="2015-01" db="EMBL/GenBank/DDBJ databases">
        <authorList>
            <person name="Durling Mikael"/>
        </authorList>
    </citation>
    <scope>NUCLEOTIDE SEQUENCE</scope>
</reference>
<dbReference type="InterPro" id="IPR020548">
    <property type="entry name" value="Fructose_bisphosphatase_AS"/>
</dbReference>
<dbReference type="SUPFAM" id="SSF56655">
    <property type="entry name" value="Carbohydrate phosphatase"/>
    <property type="match status" value="1"/>
</dbReference>
<evidence type="ECO:0000313" key="6">
    <source>
        <dbReference type="EMBL" id="CEO49609.1"/>
    </source>
</evidence>
<dbReference type="PRINTS" id="PR01958">
    <property type="entry name" value="S17BPHPHTASE"/>
</dbReference>
<dbReference type="Gene3D" id="3.40.190.80">
    <property type="match status" value="1"/>
</dbReference>
<accession>A0A0B7JX77</accession>
<dbReference type="PROSITE" id="PS00124">
    <property type="entry name" value="FBPASE"/>
    <property type="match status" value="1"/>
</dbReference>
<evidence type="ECO:0000256" key="4">
    <source>
        <dbReference type="SAM" id="MobiDB-lite"/>
    </source>
</evidence>
<feature type="compositionally biased region" description="Low complexity" evidence="4">
    <location>
        <begin position="81"/>
        <end position="99"/>
    </location>
</feature>
<dbReference type="GO" id="GO:0030388">
    <property type="term" value="P:fructose 1,6-bisphosphate metabolic process"/>
    <property type="evidence" value="ECO:0007669"/>
    <property type="project" value="TreeGrafter"/>
</dbReference>
<name>A0A0B7JX77_BIOOC</name>
<dbReference type="GO" id="GO:0046872">
    <property type="term" value="F:metal ion binding"/>
    <property type="evidence" value="ECO:0007669"/>
    <property type="project" value="UniProtKB-KW"/>
</dbReference>
<organism evidence="6">
    <name type="scientific">Bionectria ochroleuca</name>
    <name type="common">Gliocladium roseum</name>
    <dbReference type="NCBI Taxonomy" id="29856"/>
    <lineage>
        <taxon>Eukaryota</taxon>
        <taxon>Fungi</taxon>
        <taxon>Dikarya</taxon>
        <taxon>Ascomycota</taxon>
        <taxon>Pezizomycotina</taxon>
        <taxon>Sordariomycetes</taxon>
        <taxon>Hypocreomycetidae</taxon>
        <taxon>Hypocreales</taxon>
        <taxon>Bionectriaceae</taxon>
        <taxon>Clonostachys</taxon>
    </lineage>
</organism>
<dbReference type="PANTHER" id="PTHR11556:SF35">
    <property type="entry name" value="SEDOHEPTULOSE-1,7-BISPHOSPHATASE, CHLOROPLASTIC"/>
    <property type="match status" value="1"/>
</dbReference>